<reference evidence="2 3" key="1">
    <citation type="journal article" date="2012" name="Int. J. Syst. Evol. Microbiol.">
        <title>Vibrio caribbeanicus sp. nov., isolated from the marine sponge Scleritoderma cyanea.</title>
        <authorList>
            <person name="Hoffmann M."/>
            <person name="Monday S.R."/>
            <person name="Allard M.W."/>
            <person name="Strain E.A."/>
            <person name="Whittaker P."/>
            <person name="Naum M."/>
            <person name="McCarthy P.J."/>
            <person name="Lopez J.V."/>
            <person name="Fischer M."/>
            <person name="Brown E.W."/>
        </authorList>
    </citation>
    <scope>NUCLEOTIDE SEQUENCE [LARGE SCALE GENOMIC DNA]</scope>
    <source>
        <strain evidence="2 3">ATCC BAA-2122</strain>
    </source>
</reference>
<dbReference type="Pfam" id="PF20090">
    <property type="entry name" value="DUF6482"/>
    <property type="match status" value="1"/>
</dbReference>
<sequence>MELSKLEKFFVIDKLIIHSLEMSLYQVSVEVDGEEYYVTDNKGNFLKAFSILELQRQCSKLKVEKQVLRHQSAYDEMVGGPQKTSSNQLEVPLIDQGYY</sequence>
<accession>E3BJT4</accession>
<evidence type="ECO:0000313" key="2">
    <source>
        <dbReference type="EMBL" id="EFP96853.1"/>
    </source>
</evidence>
<comment type="caution">
    <text evidence="2">The sequence shown here is derived from an EMBL/GenBank/DDBJ whole genome shotgun (WGS) entry which is preliminary data.</text>
</comment>
<evidence type="ECO:0008006" key="4">
    <source>
        <dbReference type="Google" id="ProtNLM"/>
    </source>
</evidence>
<dbReference type="STRING" id="796620.VIBC2010_07784"/>
<dbReference type="InterPro" id="IPR045508">
    <property type="entry name" value="DUF6482"/>
</dbReference>
<gene>
    <name evidence="2" type="ORF">VIBC2010_07784</name>
</gene>
<dbReference type="eggNOG" id="ENOG5031AS6">
    <property type="taxonomic scope" value="Bacteria"/>
</dbReference>
<feature type="region of interest" description="Disordered" evidence="1">
    <location>
        <begin position="78"/>
        <end position="99"/>
    </location>
</feature>
<name>E3BJT4_9VIBR</name>
<keyword evidence="3" id="KW-1185">Reference proteome</keyword>
<organism evidence="2 3">
    <name type="scientific">Vibrio caribbeanicus ATCC BAA-2122</name>
    <dbReference type="NCBI Taxonomy" id="796620"/>
    <lineage>
        <taxon>Bacteria</taxon>
        <taxon>Pseudomonadati</taxon>
        <taxon>Pseudomonadota</taxon>
        <taxon>Gammaproteobacteria</taxon>
        <taxon>Vibrionales</taxon>
        <taxon>Vibrionaceae</taxon>
        <taxon>Vibrio</taxon>
    </lineage>
</organism>
<dbReference type="EMBL" id="AEIU01000069">
    <property type="protein sequence ID" value="EFP96853.1"/>
    <property type="molecule type" value="Genomic_DNA"/>
</dbReference>
<evidence type="ECO:0000313" key="3">
    <source>
        <dbReference type="Proteomes" id="UP000002943"/>
    </source>
</evidence>
<protein>
    <recommendedName>
        <fullName evidence="4">Na(+)-translocating NADH-quinone reductase subunit B</fullName>
    </recommendedName>
</protein>
<evidence type="ECO:0000256" key="1">
    <source>
        <dbReference type="SAM" id="MobiDB-lite"/>
    </source>
</evidence>
<proteinExistence type="predicted"/>
<dbReference type="Proteomes" id="UP000002943">
    <property type="component" value="Unassembled WGS sequence"/>
</dbReference>
<dbReference type="AlphaFoldDB" id="E3BJT4"/>